<dbReference type="AlphaFoldDB" id="A0ABD1TJB4"/>
<feature type="compositionally biased region" description="Basic and acidic residues" evidence="1">
    <location>
        <begin position="86"/>
        <end position="95"/>
    </location>
</feature>
<proteinExistence type="predicted"/>
<dbReference type="Proteomes" id="UP001604336">
    <property type="component" value="Unassembled WGS sequence"/>
</dbReference>
<reference evidence="3" key="1">
    <citation type="submission" date="2024-07" db="EMBL/GenBank/DDBJ databases">
        <title>Two chromosome-level genome assemblies of Korean endemic species Abeliophyllum distichum and Forsythia ovata (Oleaceae).</title>
        <authorList>
            <person name="Jang H."/>
        </authorList>
    </citation>
    <scope>NUCLEOTIDE SEQUENCE [LARGE SCALE GENOMIC DNA]</scope>
</reference>
<feature type="compositionally biased region" description="Basic and acidic residues" evidence="1">
    <location>
        <begin position="57"/>
        <end position="77"/>
    </location>
</feature>
<keyword evidence="3" id="KW-1185">Reference proteome</keyword>
<dbReference type="EMBL" id="JBFOLK010000005">
    <property type="protein sequence ID" value="KAL2512812.1"/>
    <property type="molecule type" value="Genomic_DNA"/>
</dbReference>
<evidence type="ECO:0000256" key="1">
    <source>
        <dbReference type="SAM" id="MobiDB-lite"/>
    </source>
</evidence>
<accession>A0ABD1TJB4</accession>
<evidence type="ECO:0000313" key="2">
    <source>
        <dbReference type="EMBL" id="KAL2512812.1"/>
    </source>
</evidence>
<sequence length="105" mass="12164">MSTVVTAMMNETRSRHFKMSFSKNPSNTMHKLLRRGDKYVDAELAYFITKCMKDRNESEFNKIKTRDEPEPRDDKGKQKMNHLRRINNEDTKEGLGKLGSPGAPT</sequence>
<organism evidence="2 3">
    <name type="scientific">Abeliophyllum distichum</name>
    <dbReference type="NCBI Taxonomy" id="126358"/>
    <lineage>
        <taxon>Eukaryota</taxon>
        <taxon>Viridiplantae</taxon>
        <taxon>Streptophyta</taxon>
        <taxon>Embryophyta</taxon>
        <taxon>Tracheophyta</taxon>
        <taxon>Spermatophyta</taxon>
        <taxon>Magnoliopsida</taxon>
        <taxon>eudicotyledons</taxon>
        <taxon>Gunneridae</taxon>
        <taxon>Pentapetalae</taxon>
        <taxon>asterids</taxon>
        <taxon>lamiids</taxon>
        <taxon>Lamiales</taxon>
        <taxon>Oleaceae</taxon>
        <taxon>Forsythieae</taxon>
        <taxon>Abeliophyllum</taxon>
    </lineage>
</organism>
<gene>
    <name evidence="2" type="ORF">Adt_18412</name>
</gene>
<feature type="region of interest" description="Disordered" evidence="1">
    <location>
        <begin position="57"/>
        <end position="105"/>
    </location>
</feature>
<name>A0ABD1TJB4_9LAMI</name>
<protein>
    <submittedName>
        <fullName evidence="2">Uncharacterized protein</fullName>
    </submittedName>
</protein>
<comment type="caution">
    <text evidence="2">The sequence shown here is derived from an EMBL/GenBank/DDBJ whole genome shotgun (WGS) entry which is preliminary data.</text>
</comment>
<evidence type="ECO:0000313" key="3">
    <source>
        <dbReference type="Proteomes" id="UP001604336"/>
    </source>
</evidence>